<dbReference type="AlphaFoldDB" id="A0AAV3JRM7"/>
<evidence type="ECO:0000313" key="2">
    <source>
        <dbReference type="Proteomes" id="UP000015451"/>
    </source>
</evidence>
<dbReference type="EMBL" id="AUSL01000011">
    <property type="protein sequence ID" value="EPZ69569.1"/>
    <property type="molecule type" value="Genomic_DNA"/>
</dbReference>
<reference evidence="1 2" key="1">
    <citation type="journal article" date="2013" name="Genome Announc.">
        <title>Multiple genome sequences of Helicobacter pylori strains of diverse disease and antibiotic resistance backgrounds from Malaysia.</title>
        <authorList>
            <person name="Rehvathy V."/>
            <person name="Tan M.H."/>
            <person name="Gunaletchumy S.P."/>
            <person name="Teh X."/>
            <person name="Wang S."/>
            <person name="Baybayan P."/>
            <person name="Singh S."/>
            <person name="Ashby M."/>
            <person name="Kaakoush N.O."/>
            <person name="Mitchell H.M."/>
            <person name="Croft L.J."/>
            <person name="Goh K.L."/>
            <person name="Loke M.F."/>
            <person name="Vadivelu J."/>
        </authorList>
    </citation>
    <scope>NUCLEOTIDE SEQUENCE [LARGE SCALE GENOMIC DNA]</scope>
    <source>
        <strain evidence="1 2">UM038</strain>
    </source>
</reference>
<gene>
    <name evidence="1" type="ORF">N199_06170</name>
</gene>
<protein>
    <submittedName>
        <fullName evidence="1">Uncharacterized protein</fullName>
    </submittedName>
</protein>
<name>A0AAV3JRM7_HELPX</name>
<accession>A0AAV3JRM7</accession>
<evidence type="ECO:0000313" key="1">
    <source>
        <dbReference type="EMBL" id="EPZ69569.1"/>
    </source>
</evidence>
<dbReference type="Proteomes" id="UP000015451">
    <property type="component" value="Unassembled WGS sequence"/>
</dbReference>
<sequence>MKELDFSGSFLSVIRGLVGMLFQNTPKAFFFFFF</sequence>
<proteinExistence type="predicted"/>
<comment type="caution">
    <text evidence="1">The sequence shown here is derived from an EMBL/GenBank/DDBJ whole genome shotgun (WGS) entry which is preliminary data.</text>
</comment>
<organism evidence="1 2">
    <name type="scientific">Helicobacter pylori UM038</name>
    <dbReference type="NCBI Taxonomy" id="1352343"/>
    <lineage>
        <taxon>Bacteria</taxon>
        <taxon>Pseudomonadati</taxon>
        <taxon>Campylobacterota</taxon>
        <taxon>Epsilonproteobacteria</taxon>
        <taxon>Campylobacterales</taxon>
        <taxon>Helicobacteraceae</taxon>
        <taxon>Helicobacter</taxon>
    </lineage>
</organism>